<evidence type="ECO:0000313" key="2">
    <source>
        <dbReference type="Proteomes" id="UP000051950"/>
    </source>
</evidence>
<accession>A0A0T5VI80</accession>
<dbReference type="Proteomes" id="UP000051950">
    <property type="component" value="Unassembled WGS sequence"/>
</dbReference>
<evidence type="ECO:0000313" key="1">
    <source>
        <dbReference type="EMBL" id="KRT13530.1"/>
    </source>
</evidence>
<dbReference type="AlphaFoldDB" id="A0A0T5VI80"/>
<reference evidence="1 2" key="1">
    <citation type="submission" date="2015-11" db="EMBL/GenBank/DDBJ databases">
        <title>Sequence of Pedobacter ginsenosidimutans.</title>
        <authorList>
            <person name="Carson E."/>
            <person name="Keyser V."/>
            <person name="Newman J."/>
            <person name="Miller J."/>
        </authorList>
    </citation>
    <scope>NUCLEOTIDE SEQUENCE [LARGE SCALE GENOMIC DNA]</scope>
    <source>
        <strain evidence="1 2">KACC 14530</strain>
    </source>
</reference>
<dbReference type="EMBL" id="LMZQ01000041">
    <property type="protein sequence ID" value="KRT13530.1"/>
    <property type="molecule type" value="Genomic_DNA"/>
</dbReference>
<protein>
    <submittedName>
        <fullName evidence="1">Uncharacterized protein</fullName>
    </submittedName>
</protein>
<gene>
    <name evidence="1" type="ORF">ASU31_24065</name>
</gene>
<comment type="caution">
    <text evidence="1">The sequence shown here is derived from an EMBL/GenBank/DDBJ whole genome shotgun (WGS) entry which is preliminary data.</text>
</comment>
<name>A0A0T5VI80_9SPHI</name>
<proteinExistence type="predicted"/>
<keyword evidence="2" id="KW-1185">Reference proteome</keyword>
<organism evidence="1 2">
    <name type="scientific">Pedobacter ginsenosidimutans</name>
    <dbReference type="NCBI Taxonomy" id="687842"/>
    <lineage>
        <taxon>Bacteria</taxon>
        <taxon>Pseudomonadati</taxon>
        <taxon>Bacteroidota</taxon>
        <taxon>Sphingobacteriia</taxon>
        <taxon>Sphingobacteriales</taxon>
        <taxon>Sphingobacteriaceae</taxon>
        <taxon>Pedobacter</taxon>
    </lineage>
</organism>
<sequence>MFINQEPTSQVVNVKVPTGSAKLAKADISKLATRKFKYSEISTQYQNVYSVGDMLIGIKDFRMKAGNEQTLVQKKAEMSAMHKELKLEDNIDRLEIVKVNGINFLIQESHLRGEHNCTFFSETRNNRGVNGSVQFQEADSIKGRKIFDELLKSISFKSNL</sequence>